<dbReference type="InParanoid" id="A0A0C2TW67"/>
<dbReference type="GO" id="GO:0000171">
    <property type="term" value="F:ribonuclease MRP activity"/>
    <property type="evidence" value="ECO:0007669"/>
    <property type="project" value="TreeGrafter"/>
</dbReference>
<evidence type="ECO:0000313" key="3">
    <source>
        <dbReference type="Proteomes" id="UP000054549"/>
    </source>
</evidence>
<dbReference type="OrthoDB" id="20109at2759"/>
<dbReference type="GO" id="GO:0005829">
    <property type="term" value="C:cytosol"/>
    <property type="evidence" value="ECO:0007669"/>
    <property type="project" value="TreeGrafter"/>
</dbReference>
<sequence length="291" mass="32689">MTERDARIHTHASNRATPVSGARKTVFKSALDTPFRISWPSISTEVQNELLTNLVSVLEGITEYQGTLSQLNRKRKHQDQEQSVEESQEPDMQADDDDNRSSARPLVEHLTIGLNAVTKRIEDQIRGKHQNSRTIPEESNNTLPETTPDLCLVFVCRADIDPPLLVDHLPHLIAACNALHEDAVRLASLPRGAEATLAKTLGLRRVTVIGLDIEFPALERFKPYFDSIPILSAPWLSTIRHSRGLIPTHVKQVKTSAPKDMKEAKEERKKGRAQAKERKRIKIRSSDVEIS</sequence>
<dbReference type="PANTHER" id="PTHR28272:SF1">
    <property type="entry name" value="RIBONUCLEASES P_MRP PROTEIN SUBUNIT POP3"/>
    <property type="match status" value="1"/>
</dbReference>
<evidence type="ECO:0000256" key="1">
    <source>
        <dbReference type="SAM" id="MobiDB-lite"/>
    </source>
</evidence>
<gene>
    <name evidence="2" type="ORF">M378DRAFT_183036</name>
</gene>
<protein>
    <submittedName>
        <fullName evidence="2">Uncharacterized protein</fullName>
    </submittedName>
</protein>
<dbReference type="HOGENOM" id="CLU_047273_1_0_1"/>
<dbReference type="GO" id="GO:0005655">
    <property type="term" value="C:nucleolar ribonuclease P complex"/>
    <property type="evidence" value="ECO:0007669"/>
    <property type="project" value="TreeGrafter"/>
</dbReference>
<dbReference type="GO" id="GO:0034965">
    <property type="term" value="P:intronic box C/D snoRNA processing"/>
    <property type="evidence" value="ECO:0007669"/>
    <property type="project" value="TreeGrafter"/>
</dbReference>
<reference evidence="2 3" key="1">
    <citation type="submission" date="2014-04" db="EMBL/GenBank/DDBJ databases">
        <title>Evolutionary Origins and Diversification of the Mycorrhizal Mutualists.</title>
        <authorList>
            <consortium name="DOE Joint Genome Institute"/>
            <consortium name="Mycorrhizal Genomics Consortium"/>
            <person name="Kohler A."/>
            <person name="Kuo A."/>
            <person name="Nagy L.G."/>
            <person name="Floudas D."/>
            <person name="Copeland A."/>
            <person name="Barry K.W."/>
            <person name="Cichocki N."/>
            <person name="Veneault-Fourrey C."/>
            <person name="LaButti K."/>
            <person name="Lindquist E.A."/>
            <person name="Lipzen A."/>
            <person name="Lundell T."/>
            <person name="Morin E."/>
            <person name="Murat C."/>
            <person name="Riley R."/>
            <person name="Ohm R."/>
            <person name="Sun H."/>
            <person name="Tunlid A."/>
            <person name="Henrissat B."/>
            <person name="Grigoriev I.V."/>
            <person name="Hibbett D.S."/>
            <person name="Martin F."/>
        </authorList>
    </citation>
    <scope>NUCLEOTIDE SEQUENCE [LARGE SCALE GENOMIC DNA]</scope>
    <source>
        <strain evidence="2 3">Koide BX008</strain>
    </source>
</reference>
<evidence type="ECO:0000313" key="2">
    <source>
        <dbReference type="EMBL" id="KIL71664.1"/>
    </source>
</evidence>
<dbReference type="GO" id="GO:0000172">
    <property type="term" value="C:ribonuclease MRP complex"/>
    <property type="evidence" value="ECO:0007669"/>
    <property type="project" value="TreeGrafter"/>
</dbReference>
<accession>A0A0C2TW67</accession>
<feature type="region of interest" description="Disordered" evidence="1">
    <location>
        <begin position="1"/>
        <end position="20"/>
    </location>
</feature>
<proteinExistence type="predicted"/>
<feature type="region of interest" description="Disordered" evidence="1">
    <location>
        <begin position="253"/>
        <end position="291"/>
    </location>
</feature>
<dbReference type="FunCoup" id="A0A0C2TW67">
    <property type="interactions" value="57"/>
</dbReference>
<dbReference type="Gene3D" id="3.30.1330.30">
    <property type="match status" value="1"/>
</dbReference>
<dbReference type="EMBL" id="KN818222">
    <property type="protein sequence ID" value="KIL71664.1"/>
    <property type="molecule type" value="Genomic_DNA"/>
</dbReference>
<dbReference type="InterPro" id="IPR013241">
    <property type="entry name" value="RNase_P_Pop3"/>
</dbReference>
<name>A0A0C2TW67_AMAMK</name>
<dbReference type="GO" id="GO:0006364">
    <property type="term" value="P:rRNA processing"/>
    <property type="evidence" value="ECO:0007669"/>
    <property type="project" value="InterPro"/>
</dbReference>
<feature type="region of interest" description="Disordered" evidence="1">
    <location>
        <begin position="72"/>
        <end position="102"/>
    </location>
</feature>
<dbReference type="Pfam" id="PF08228">
    <property type="entry name" value="RNase_P_pop3"/>
    <property type="match status" value="1"/>
</dbReference>
<feature type="compositionally biased region" description="Acidic residues" evidence="1">
    <location>
        <begin position="82"/>
        <end position="98"/>
    </location>
</feature>
<feature type="compositionally biased region" description="Basic residues" evidence="1">
    <location>
        <begin position="270"/>
        <end position="283"/>
    </location>
</feature>
<dbReference type="STRING" id="946122.A0A0C2TW67"/>
<organism evidence="2 3">
    <name type="scientific">Amanita muscaria (strain Koide BX008)</name>
    <dbReference type="NCBI Taxonomy" id="946122"/>
    <lineage>
        <taxon>Eukaryota</taxon>
        <taxon>Fungi</taxon>
        <taxon>Dikarya</taxon>
        <taxon>Basidiomycota</taxon>
        <taxon>Agaricomycotina</taxon>
        <taxon>Agaricomycetes</taxon>
        <taxon>Agaricomycetidae</taxon>
        <taxon>Agaricales</taxon>
        <taxon>Pluteineae</taxon>
        <taxon>Amanitaceae</taxon>
        <taxon>Amanita</taxon>
    </lineage>
</organism>
<dbReference type="GO" id="GO:0008033">
    <property type="term" value="P:tRNA processing"/>
    <property type="evidence" value="ECO:0007669"/>
    <property type="project" value="InterPro"/>
</dbReference>
<dbReference type="PANTHER" id="PTHR28272">
    <property type="entry name" value="RIBONUCLEASES P/MRP PROTEIN SUBUNIT POP3"/>
    <property type="match status" value="1"/>
</dbReference>
<dbReference type="AlphaFoldDB" id="A0A0C2TW67"/>
<dbReference type="InterPro" id="IPR029064">
    <property type="entry name" value="Ribosomal_eL30-like_sf"/>
</dbReference>
<dbReference type="Proteomes" id="UP000054549">
    <property type="component" value="Unassembled WGS sequence"/>
</dbReference>
<feature type="compositionally biased region" description="Basic and acidic residues" evidence="1">
    <location>
        <begin position="257"/>
        <end position="269"/>
    </location>
</feature>
<keyword evidence="3" id="KW-1185">Reference proteome</keyword>
<dbReference type="GO" id="GO:0004526">
    <property type="term" value="F:ribonuclease P activity"/>
    <property type="evidence" value="ECO:0007669"/>
    <property type="project" value="TreeGrafter"/>
</dbReference>